<dbReference type="RefSeq" id="WP_009711334.1">
    <property type="nucleotide sequence ID" value="NZ_CP048103.1"/>
</dbReference>
<dbReference type="AlphaFoldDB" id="A0A1N7Q0Z3"/>
<dbReference type="EMBL" id="FTOD01000016">
    <property type="protein sequence ID" value="SIT16481.1"/>
    <property type="molecule type" value="Genomic_DNA"/>
</dbReference>
<accession>A0A1N7Q0Z3</accession>
<sequence>MKQEYYEYWDLPSGTPDGPLTEKEAKKLHDEQEMYVVVFKEGDTPKFVVKMQFRTWYCTVFHLNENRREKIIEAYSEMYDMYDKTGIGIPKEIENQIFLRNRQEKYFDKEGWNNWLYEVSGKYRRSYHSWSGGVLEREEGIEHVDTLIKDKPEFGDYWALLPEEGLS</sequence>
<proteinExistence type="predicted"/>
<dbReference type="OrthoDB" id="1084276at2"/>
<evidence type="ECO:0000313" key="1">
    <source>
        <dbReference type="EMBL" id="SIT16481.1"/>
    </source>
</evidence>
<keyword evidence="2" id="KW-1185">Reference proteome</keyword>
<reference evidence="2" key="1">
    <citation type="submission" date="2017-01" db="EMBL/GenBank/DDBJ databases">
        <authorList>
            <person name="Varghese N."/>
            <person name="Submissions S."/>
        </authorList>
    </citation>
    <scope>NUCLEOTIDE SEQUENCE [LARGE SCALE GENOMIC DNA]</scope>
    <source>
        <strain evidence="2">DSM 45196</strain>
    </source>
</reference>
<protein>
    <submittedName>
        <fullName evidence="1">Uncharacterized protein</fullName>
    </submittedName>
</protein>
<organism evidence="1 2">
    <name type="scientific">Kroppenstedtia eburnea</name>
    <dbReference type="NCBI Taxonomy" id="714067"/>
    <lineage>
        <taxon>Bacteria</taxon>
        <taxon>Bacillati</taxon>
        <taxon>Bacillota</taxon>
        <taxon>Bacilli</taxon>
        <taxon>Bacillales</taxon>
        <taxon>Thermoactinomycetaceae</taxon>
        <taxon>Kroppenstedtia</taxon>
    </lineage>
</organism>
<gene>
    <name evidence="1" type="ORF">SAMN05421790_11657</name>
</gene>
<dbReference type="Proteomes" id="UP000186795">
    <property type="component" value="Unassembled WGS sequence"/>
</dbReference>
<name>A0A1N7Q0Z3_9BACL</name>
<evidence type="ECO:0000313" key="2">
    <source>
        <dbReference type="Proteomes" id="UP000186795"/>
    </source>
</evidence>